<accession>A0A0P1B317</accession>
<dbReference type="AlphaFoldDB" id="A0A0P1B317"/>
<dbReference type="GeneID" id="59052887"/>
<protein>
    <submittedName>
        <fullName evidence="1">Uncharacterized protein</fullName>
    </submittedName>
</protein>
<evidence type="ECO:0000313" key="2">
    <source>
        <dbReference type="Proteomes" id="UP000054928"/>
    </source>
</evidence>
<name>A0A0P1B317_PLAHL</name>
<evidence type="ECO:0000313" key="1">
    <source>
        <dbReference type="EMBL" id="CEG47850.1"/>
    </source>
</evidence>
<dbReference type="EMBL" id="CCYD01002864">
    <property type="protein sequence ID" value="CEG47850.1"/>
    <property type="molecule type" value="Genomic_DNA"/>
</dbReference>
<dbReference type="Proteomes" id="UP000054928">
    <property type="component" value="Unassembled WGS sequence"/>
</dbReference>
<sequence length="62" mass="6947">MYNIVKSLLSQQETFEGKQGKSYRKVGMATDSASLRTWQPFVVLKISELGDYAQESVQTVSS</sequence>
<keyword evidence="2" id="KW-1185">Reference proteome</keyword>
<dbReference type="RefSeq" id="XP_036263429.1">
    <property type="nucleotide sequence ID" value="XM_036407180.1"/>
</dbReference>
<organism evidence="1 2">
    <name type="scientific">Plasmopara halstedii</name>
    <name type="common">Downy mildew of sunflower</name>
    <dbReference type="NCBI Taxonomy" id="4781"/>
    <lineage>
        <taxon>Eukaryota</taxon>
        <taxon>Sar</taxon>
        <taxon>Stramenopiles</taxon>
        <taxon>Oomycota</taxon>
        <taxon>Peronosporomycetes</taxon>
        <taxon>Peronosporales</taxon>
        <taxon>Peronosporaceae</taxon>
        <taxon>Plasmopara</taxon>
    </lineage>
</organism>
<reference evidence="2" key="1">
    <citation type="submission" date="2014-09" db="EMBL/GenBank/DDBJ databases">
        <authorList>
            <person name="Sharma Rahul"/>
            <person name="Thines Marco"/>
        </authorList>
    </citation>
    <scope>NUCLEOTIDE SEQUENCE [LARGE SCALE GENOMIC DNA]</scope>
</reference>
<proteinExistence type="predicted"/>